<dbReference type="AlphaFoldDB" id="A0A800NBT5"/>
<accession>A0A800NBT5</accession>
<dbReference type="InterPro" id="IPR004629">
    <property type="entry name" value="WecG_TagA_CpsF"/>
</dbReference>
<protein>
    <recommendedName>
        <fullName evidence="5">N-acetylglucosaminyldiphosphoundecaprenol N-acetyl-beta-D-mannosaminyltransferase</fullName>
        <ecNumber evidence="5">2.4.1.187</ecNumber>
    </recommendedName>
    <alternativeName>
        <fullName evidence="5">N-acetylmannosaminyltransferase</fullName>
    </alternativeName>
    <alternativeName>
        <fullName evidence="5">UDP-N-acetylmannosamine transferase</fullName>
    </alternativeName>
    <alternativeName>
        <fullName evidence="5">UDP-N-acetylmannosamine:N-acetylglucosaminyl pyrophosphorylundecaprenol N-acetylmannosaminyltransferase</fullName>
    </alternativeName>
</protein>
<organism evidence="6 7">
    <name type="scientific">Cytobacillus firmus</name>
    <name type="common">Bacillus firmus</name>
    <dbReference type="NCBI Taxonomy" id="1399"/>
    <lineage>
        <taxon>Bacteria</taxon>
        <taxon>Bacillati</taxon>
        <taxon>Bacillota</taxon>
        <taxon>Bacilli</taxon>
        <taxon>Bacillales</taxon>
        <taxon>Bacillaceae</taxon>
        <taxon>Cytobacillus</taxon>
    </lineage>
</organism>
<comment type="pathway">
    <text evidence="5">Cell wall biogenesis; teichoic acid biosynthesis.</text>
</comment>
<keyword evidence="4 5" id="KW-0961">Cell wall biogenesis/degradation</keyword>
<keyword evidence="1 5" id="KW-0328">Glycosyltransferase</keyword>
<comment type="function">
    <text evidence="5">Catalyzes the conversion of GlcNAc-PP-undecaprenol into ManNAc-GlcNAc-PP-undecaprenol, the first committed lipid intermediate in the de novo synthesis of teichoic acid.</text>
</comment>
<evidence type="ECO:0000256" key="1">
    <source>
        <dbReference type="ARBA" id="ARBA00022676"/>
    </source>
</evidence>
<dbReference type="UniPathway" id="UPA00632"/>
<dbReference type="GO" id="GO:0019350">
    <property type="term" value="P:teichoic acid biosynthetic process"/>
    <property type="evidence" value="ECO:0007669"/>
    <property type="project" value="UniProtKB-UniRule"/>
</dbReference>
<keyword evidence="3 5" id="KW-0777">Teichoic acid biosynthesis</keyword>
<dbReference type="EC" id="2.4.1.187" evidence="5"/>
<evidence type="ECO:0000256" key="2">
    <source>
        <dbReference type="ARBA" id="ARBA00022679"/>
    </source>
</evidence>
<evidence type="ECO:0000256" key="3">
    <source>
        <dbReference type="ARBA" id="ARBA00022944"/>
    </source>
</evidence>
<dbReference type="HAMAP" id="MF_02070">
    <property type="entry name" value="TagA_TarA"/>
    <property type="match status" value="1"/>
</dbReference>
<dbReference type="OrthoDB" id="9771846at2"/>
<dbReference type="Pfam" id="PF03808">
    <property type="entry name" value="Glyco_tran_WecG"/>
    <property type="match status" value="1"/>
</dbReference>
<dbReference type="PANTHER" id="PTHR34136">
    <property type="match status" value="1"/>
</dbReference>
<name>A0A800NBT5_CYTFI</name>
<reference evidence="6 7" key="1">
    <citation type="journal article" date="2020" name="G3 (Bethesda)">
        <title>Whole Genome Sequencing and Comparative Genomics of Two Nematicidal Bacillus Strains Reveals a Wide Range of Possible Virulence Factors.</title>
        <authorList>
            <person name="Susic N."/>
            <person name="Janezic S."/>
            <person name="Rupnik M."/>
            <person name="Geric Stare B."/>
        </authorList>
    </citation>
    <scope>NUCLEOTIDE SEQUENCE [LARGE SCALE GENOMIC DNA]</scope>
    <source>
        <strain evidence="6 7">I-1582</strain>
    </source>
</reference>
<proteinExistence type="inferred from homology"/>
<comment type="catalytic activity">
    <reaction evidence="5">
        <text>UDP-N-acetyl-alpha-D-mannosamine + N-acetyl-alpha-D-glucosaminyl-di-trans,octa-cis-undecaprenyl diphosphate = N-acetyl-beta-D-mannosaminyl-(1-&gt;4)-N-acetyl-alpha-D-glucosaminyl di-trans,octa-cis-undecaprenyl diphosphate + UDP + H(+)</text>
        <dbReference type="Rhea" id="RHEA:16053"/>
        <dbReference type="ChEBI" id="CHEBI:15378"/>
        <dbReference type="ChEBI" id="CHEBI:58223"/>
        <dbReference type="ChEBI" id="CHEBI:62959"/>
        <dbReference type="ChEBI" id="CHEBI:68623"/>
        <dbReference type="ChEBI" id="CHEBI:132210"/>
        <dbReference type="EC" id="2.4.1.187"/>
    </reaction>
</comment>
<dbReference type="InterPro" id="IPR034714">
    <property type="entry name" value="TagA_TarA"/>
</dbReference>
<comment type="similarity">
    <text evidence="5">Belongs to the glycosyltransferase 26 family. TagA/TarA subfamily.</text>
</comment>
<evidence type="ECO:0000256" key="5">
    <source>
        <dbReference type="HAMAP-Rule" id="MF_02070"/>
    </source>
</evidence>
<evidence type="ECO:0000256" key="4">
    <source>
        <dbReference type="ARBA" id="ARBA00023316"/>
    </source>
</evidence>
<dbReference type="GO" id="GO:0071555">
    <property type="term" value="P:cell wall organization"/>
    <property type="evidence" value="ECO:0007669"/>
    <property type="project" value="UniProtKB-KW"/>
</dbReference>
<dbReference type="PANTHER" id="PTHR34136:SF1">
    <property type="entry name" value="UDP-N-ACETYL-D-MANNOSAMINURONIC ACID TRANSFERASE"/>
    <property type="match status" value="1"/>
</dbReference>
<evidence type="ECO:0000313" key="7">
    <source>
        <dbReference type="Proteomes" id="UP000465778"/>
    </source>
</evidence>
<dbReference type="CDD" id="cd06533">
    <property type="entry name" value="Glyco_transf_WecG_TagA"/>
    <property type="match status" value="1"/>
</dbReference>
<evidence type="ECO:0000313" key="6">
    <source>
        <dbReference type="EMBL" id="KAF0825009.1"/>
    </source>
</evidence>
<dbReference type="RefSeq" id="WP_159344546.1">
    <property type="nucleotide sequence ID" value="NZ_JBALOT010000039.1"/>
</dbReference>
<gene>
    <name evidence="6" type="ORF">KIS1582_1211</name>
</gene>
<dbReference type="EMBL" id="VDEM01000008">
    <property type="protein sequence ID" value="KAF0825009.1"/>
    <property type="molecule type" value="Genomic_DNA"/>
</dbReference>
<keyword evidence="2 5" id="KW-0808">Transferase</keyword>
<dbReference type="NCBIfam" id="TIGR00696">
    <property type="entry name" value="wecG_tagA_cpsF"/>
    <property type="match status" value="1"/>
</dbReference>
<dbReference type="Proteomes" id="UP000465778">
    <property type="component" value="Unassembled WGS sequence"/>
</dbReference>
<dbReference type="GO" id="GO:0047244">
    <property type="term" value="F:N-acetylglucosaminyldiphosphoundecaprenol N-acetyl-beta-D-mannosaminyltransferase activity"/>
    <property type="evidence" value="ECO:0007669"/>
    <property type="project" value="UniProtKB-UniRule"/>
</dbReference>
<sequence length="243" mass="27849">MNLEHVDILGVPFVHATRSQFVDQLHHHINAEQKAFVITANPEIVMKANEEPSYMKVVEQATYVTADGIGVVKAAKLLNKPLPERVAGYDVMMDLLQLADRHQHRVYLLGARQETLEKAERNIGKQFPQLKIVGSHNGFFDWKSRHIQQEIAEKRPDLIFVALGVPRQENWIAENIHQFDKGVFVGVGGSFDVIAGTVKRAPEVWQRMNLEWFYRLLKQPSRFGRMMALPRFAFKILAQKARS</sequence>
<comment type="caution">
    <text evidence="6">The sequence shown here is derived from an EMBL/GenBank/DDBJ whole genome shotgun (WGS) entry which is preliminary data.</text>
</comment>